<evidence type="ECO:0000256" key="3">
    <source>
        <dbReference type="ARBA" id="ARBA00022692"/>
    </source>
</evidence>
<evidence type="ECO:0000313" key="7">
    <source>
        <dbReference type="EMBL" id="NIZ46990.1"/>
    </source>
</evidence>
<proteinExistence type="inferred from homology"/>
<organism evidence="7 8">
    <name type="scientific">Entomospira nematocerorum</name>
    <dbReference type="NCBI Taxonomy" id="2719987"/>
    <lineage>
        <taxon>Bacteria</taxon>
        <taxon>Pseudomonadati</taxon>
        <taxon>Spirochaetota</taxon>
        <taxon>Spirochaetia</taxon>
        <taxon>Spirochaetales</taxon>
        <taxon>Spirochaetaceae</taxon>
        <taxon>Entomospira</taxon>
    </lineage>
</organism>
<comment type="caution">
    <text evidence="7">The sequence shown here is derived from an EMBL/GenBank/DDBJ whole genome shotgun (WGS) entry which is preliminary data.</text>
</comment>
<dbReference type="GO" id="GO:0055085">
    <property type="term" value="P:transmembrane transport"/>
    <property type="evidence" value="ECO:0007669"/>
    <property type="project" value="TreeGrafter"/>
</dbReference>
<protein>
    <submittedName>
        <fullName evidence="7">AI-2E family transporter</fullName>
    </submittedName>
</protein>
<evidence type="ECO:0000256" key="4">
    <source>
        <dbReference type="ARBA" id="ARBA00022989"/>
    </source>
</evidence>
<keyword evidence="3 6" id="KW-0812">Transmembrane</keyword>
<dbReference type="GO" id="GO:0016020">
    <property type="term" value="C:membrane"/>
    <property type="evidence" value="ECO:0007669"/>
    <property type="project" value="UniProtKB-SubCell"/>
</dbReference>
<feature type="transmembrane region" description="Helical" evidence="6">
    <location>
        <begin position="312"/>
        <end position="334"/>
    </location>
</feature>
<keyword evidence="8" id="KW-1185">Reference proteome</keyword>
<dbReference type="EMBL" id="JAATLK010000001">
    <property type="protein sequence ID" value="NIZ46990.1"/>
    <property type="molecule type" value="Genomic_DNA"/>
</dbReference>
<dbReference type="InterPro" id="IPR002549">
    <property type="entry name" value="AI-2E-like"/>
</dbReference>
<dbReference type="PANTHER" id="PTHR21716:SF64">
    <property type="entry name" value="AI-2 TRANSPORT PROTEIN TQSA"/>
    <property type="match status" value="1"/>
</dbReference>
<feature type="transmembrane region" description="Helical" evidence="6">
    <location>
        <begin position="153"/>
        <end position="172"/>
    </location>
</feature>
<dbReference type="RefSeq" id="WP_167703425.1">
    <property type="nucleotide sequence ID" value="NZ_CP118168.1"/>
</dbReference>
<feature type="transmembrane region" description="Helical" evidence="6">
    <location>
        <begin position="213"/>
        <end position="240"/>
    </location>
</feature>
<comment type="similarity">
    <text evidence="2">Belongs to the autoinducer-2 exporter (AI-2E) (TC 2.A.86) family.</text>
</comment>
<accession>A0A968GEV5</accession>
<comment type="subcellular location">
    <subcellularLocation>
        <location evidence="1">Membrane</location>
        <topology evidence="1">Multi-pass membrane protein</topology>
    </subcellularLocation>
</comment>
<evidence type="ECO:0000256" key="1">
    <source>
        <dbReference type="ARBA" id="ARBA00004141"/>
    </source>
</evidence>
<dbReference type="Pfam" id="PF01594">
    <property type="entry name" value="AI-2E_transport"/>
    <property type="match status" value="1"/>
</dbReference>
<name>A0A968GEV5_9SPIO</name>
<evidence type="ECO:0000313" key="8">
    <source>
        <dbReference type="Proteomes" id="UP000752013"/>
    </source>
</evidence>
<dbReference type="Proteomes" id="UP000752013">
    <property type="component" value="Unassembled WGS sequence"/>
</dbReference>
<keyword evidence="4 6" id="KW-1133">Transmembrane helix</keyword>
<gene>
    <name evidence="7" type="ORF">HCT46_03560</name>
</gene>
<evidence type="ECO:0000256" key="6">
    <source>
        <dbReference type="SAM" id="Phobius"/>
    </source>
</evidence>
<evidence type="ECO:0000256" key="5">
    <source>
        <dbReference type="ARBA" id="ARBA00023136"/>
    </source>
</evidence>
<feature type="transmembrane region" description="Helical" evidence="6">
    <location>
        <begin position="246"/>
        <end position="265"/>
    </location>
</feature>
<reference evidence="7" key="1">
    <citation type="submission" date="2020-03" db="EMBL/GenBank/DDBJ databases">
        <title>Spirochaetal bacteria isolated from arthropods constitute a novel genus Entomospira genus novum within the order Spirochaetales.</title>
        <authorList>
            <person name="Grana-Miraglia L."/>
            <person name="Sikutova S."/>
            <person name="Fingerle V."/>
            <person name="Sing A."/>
            <person name="Castillo-Ramirez S."/>
            <person name="Margos G."/>
            <person name="Rudolf I."/>
        </authorList>
    </citation>
    <scope>NUCLEOTIDE SEQUENCE</scope>
    <source>
        <strain evidence="7">BR208</strain>
    </source>
</reference>
<sequence length="365" mass="39589">MSSSTSPMPKSVSVSLIIITVLAIAYTLNILSAVFMPIIVALLFAAFLEPIVKRMVAIKIPRVLAIIIGVAVSLIFIAILLALIVTSLMDFFRYFAQITPRATTILNDVIDSNLLASLNIDPIVFREMFSISTLLNRFISELSSTIVNFTNSGVNFFSSVFMITLFTVFFLLEINDFSHVVLTVMGSKSAHTFASLGEEISAQIGRYLYVKTLVSAMTGIAIFALSSLVGLNFAIMWGLLGFLLNYIPVVGSAVVVIGSMLAAILQFYNAPLPLLTILIGMPVIQVIFGNILDPRMQGKSLDLSPSLVLISLAVWGAIWGIPGMFLSVPATVLIKITLNKFESTRGLAALMGTSKKNLQIQQHTN</sequence>
<feature type="transmembrane region" description="Helical" evidence="6">
    <location>
        <begin position="64"/>
        <end position="85"/>
    </location>
</feature>
<dbReference type="PANTHER" id="PTHR21716">
    <property type="entry name" value="TRANSMEMBRANE PROTEIN"/>
    <property type="match status" value="1"/>
</dbReference>
<keyword evidence="5 6" id="KW-0472">Membrane</keyword>
<feature type="transmembrane region" description="Helical" evidence="6">
    <location>
        <begin position="272"/>
        <end position="292"/>
    </location>
</feature>
<evidence type="ECO:0000256" key="2">
    <source>
        <dbReference type="ARBA" id="ARBA00009773"/>
    </source>
</evidence>
<feature type="transmembrane region" description="Helical" evidence="6">
    <location>
        <begin position="12"/>
        <end position="28"/>
    </location>
</feature>
<dbReference type="AlphaFoldDB" id="A0A968GEV5"/>